<dbReference type="GO" id="GO:1902495">
    <property type="term" value="C:transmembrane transporter complex"/>
    <property type="evidence" value="ECO:0007669"/>
    <property type="project" value="UniProtKB-ARBA"/>
</dbReference>
<reference evidence="6" key="1">
    <citation type="submission" date="2023-01" db="EMBL/GenBank/DDBJ databases">
        <title>Vibrio sp. CB1-14 genome sequencing.</title>
        <authorList>
            <person name="Otstavnykh N."/>
            <person name="Isaeva M."/>
            <person name="Meleshko D."/>
        </authorList>
    </citation>
    <scope>NUCLEOTIDE SEQUENCE</scope>
    <source>
        <strain evidence="6">CB1-14</strain>
    </source>
</reference>
<dbReference type="GO" id="GO:0089705">
    <property type="term" value="P:protein localization to outer membrane"/>
    <property type="evidence" value="ECO:0007669"/>
    <property type="project" value="TreeGrafter"/>
</dbReference>
<dbReference type="PROSITE" id="PS00211">
    <property type="entry name" value="ABC_TRANSPORTER_1"/>
    <property type="match status" value="1"/>
</dbReference>
<dbReference type="GO" id="GO:0005886">
    <property type="term" value="C:plasma membrane"/>
    <property type="evidence" value="ECO:0007669"/>
    <property type="project" value="TreeGrafter"/>
</dbReference>
<feature type="domain" description="ABC transporter" evidence="5">
    <location>
        <begin position="2"/>
        <end position="233"/>
    </location>
</feature>
<dbReference type="KEGG" id="vck:PG915_06725"/>
<comment type="similarity">
    <text evidence="4">Belongs to the ABC transporter superfamily. Macrolide exporter (TC 3.A.1.122) family.</text>
</comment>
<sequence>MITFHQLHKRYIMGANHVEALKHISGTIQTGEIVALCGPSGSGKSTLLNILGLLDTDYDGEISFAGNTMSKDGKALTRFRRENIGFVFQRFNLIPVMTALENVAYPLMLNKTSYQERMQIAEQWLERVGLGEVKHHRPDHLSGGQQQRVAIARALIHSPQLVIADEPTASLDSKSAGQIVELMKQLSHEQGTTFIVATHDSRMSSRCDRTIELVDGTLSSMPQHQPIVLSKEIA</sequence>
<dbReference type="Pfam" id="PF00005">
    <property type="entry name" value="ABC_tran"/>
    <property type="match status" value="1"/>
</dbReference>
<dbReference type="GO" id="GO:0016887">
    <property type="term" value="F:ATP hydrolysis activity"/>
    <property type="evidence" value="ECO:0007669"/>
    <property type="project" value="InterPro"/>
</dbReference>
<dbReference type="SMART" id="SM00382">
    <property type="entry name" value="AAA"/>
    <property type="match status" value="1"/>
</dbReference>
<keyword evidence="1" id="KW-0813">Transport</keyword>
<evidence type="ECO:0000259" key="5">
    <source>
        <dbReference type="PROSITE" id="PS50893"/>
    </source>
</evidence>
<dbReference type="CDD" id="cd03255">
    <property type="entry name" value="ABC_MJ0796_LolCDE_FtsE"/>
    <property type="match status" value="1"/>
</dbReference>
<dbReference type="InterPro" id="IPR027417">
    <property type="entry name" value="P-loop_NTPase"/>
</dbReference>
<dbReference type="PANTHER" id="PTHR24220">
    <property type="entry name" value="IMPORT ATP-BINDING PROTEIN"/>
    <property type="match status" value="1"/>
</dbReference>
<evidence type="ECO:0000313" key="6">
    <source>
        <dbReference type="EMBL" id="XCD17212.1"/>
    </source>
</evidence>
<dbReference type="GO" id="GO:0022857">
    <property type="term" value="F:transmembrane transporter activity"/>
    <property type="evidence" value="ECO:0007669"/>
    <property type="project" value="UniProtKB-ARBA"/>
</dbReference>
<dbReference type="Gene3D" id="3.40.50.300">
    <property type="entry name" value="P-loop containing nucleotide triphosphate hydrolases"/>
    <property type="match status" value="1"/>
</dbReference>
<dbReference type="GO" id="GO:0044874">
    <property type="term" value="P:lipoprotein localization to outer membrane"/>
    <property type="evidence" value="ECO:0007669"/>
    <property type="project" value="TreeGrafter"/>
</dbReference>
<dbReference type="FunFam" id="3.40.50.300:FF:000032">
    <property type="entry name" value="Export ABC transporter ATP-binding protein"/>
    <property type="match status" value="1"/>
</dbReference>
<dbReference type="InterPro" id="IPR003593">
    <property type="entry name" value="AAA+_ATPase"/>
</dbReference>
<dbReference type="SUPFAM" id="SSF52540">
    <property type="entry name" value="P-loop containing nucleoside triphosphate hydrolases"/>
    <property type="match status" value="1"/>
</dbReference>
<dbReference type="InterPro" id="IPR017871">
    <property type="entry name" value="ABC_transporter-like_CS"/>
</dbReference>
<keyword evidence="2" id="KW-0547">Nucleotide-binding</keyword>
<proteinExistence type="inferred from homology"/>
<dbReference type="InterPro" id="IPR003439">
    <property type="entry name" value="ABC_transporter-like_ATP-bd"/>
</dbReference>
<evidence type="ECO:0000256" key="4">
    <source>
        <dbReference type="ARBA" id="ARBA00038388"/>
    </source>
</evidence>
<keyword evidence="3 6" id="KW-0067">ATP-binding</keyword>
<dbReference type="RefSeq" id="WP_353498416.1">
    <property type="nucleotide sequence ID" value="NZ_CP115920.1"/>
</dbReference>
<accession>A0AAU8BKR1</accession>
<evidence type="ECO:0000256" key="2">
    <source>
        <dbReference type="ARBA" id="ARBA00022741"/>
    </source>
</evidence>
<organism evidence="6">
    <name type="scientific">Vibrio chaetopteri</name>
    <dbReference type="NCBI Taxonomy" id="3016528"/>
    <lineage>
        <taxon>Bacteria</taxon>
        <taxon>Pseudomonadati</taxon>
        <taxon>Pseudomonadota</taxon>
        <taxon>Gammaproteobacteria</taxon>
        <taxon>Vibrionales</taxon>
        <taxon>Vibrionaceae</taxon>
        <taxon>Vibrio</taxon>
    </lineage>
</organism>
<dbReference type="EMBL" id="CP115920">
    <property type="protein sequence ID" value="XCD17212.1"/>
    <property type="molecule type" value="Genomic_DNA"/>
</dbReference>
<dbReference type="InterPro" id="IPR017911">
    <property type="entry name" value="MacB-like_ATP-bd"/>
</dbReference>
<dbReference type="GO" id="GO:0005524">
    <property type="term" value="F:ATP binding"/>
    <property type="evidence" value="ECO:0007669"/>
    <property type="project" value="UniProtKB-KW"/>
</dbReference>
<dbReference type="PROSITE" id="PS50893">
    <property type="entry name" value="ABC_TRANSPORTER_2"/>
    <property type="match status" value="1"/>
</dbReference>
<dbReference type="InterPro" id="IPR015854">
    <property type="entry name" value="ABC_transpr_LolD-like"/>
</dbReference>
<evidence type="ECO:0000256" key="3">
    <source>
        <dbReference type="ARBA" id="ARBA00022840"/>
    </source>
</evidence>
<protein>
    <submittedName>
        <fullName evidence="6">ABC transporter ATP-binding protein</fullName>
    </submittedName>
</protein>
<evidence type="ECO:0000256" key="1">
    <source>
        <dbReference type="ARBA" id="ARBA00022448"/>
    </source>
</evidence>
<gene>
    <name evidence="6" type="ORF">PG915_06725</name>
</gene>
<dbReference type="AlphaFoldDB" id="A0AAU8BKR1"/>
<dbReference type="PANTHER" id="PTHR24220:SF689">
    <property type="entry name" value="LIPOPROTEIN-RELEASING SYSTEM ATP-BINDING PROTEIN LOLD"/>
    <property type="match status" value="1"/>
</dbReference>
<name>A0AAU8BKR1_9VIBR</name>